<dbReference type="Proteomes" id="UP000327030">
    <property type="component" value="Chromosome 1"/>
</dbReference>
<name>A0A5P6VQE9_PSEXY</name>
<evidence type="ECO:0000259" key="2">
    <source>
        <dbReference type="Pfam" id="PF02517"/>
    </source>
</evidence>
<evidence type="ECO:0000313" key="4">
    <source>
        <dbReference type="Proteomes" id="UP000327030"/>
    </source>
</evidence>
<organism evidence="3 4">
    <name type="scientific">Pseudobutyrivibrio xylanivorans</name>
    <dbReference type="NCBI Taxonomy" id="185007"/>
    <lineage>
        <taxon>Bacteria</taxon>
        <taxon>Bacillati</taxon>
        <taxon>Bacillota</taxon>
        <taxon>Clostridia</taxon>
        <taxon>Lachnospirales</taxon>
        <taxon>Lachnospiraceae</taxon>
        <taxon>Pseudobutyrivibrio</taxon>
    </lineage>
</organism>
<dbReference type="GO" id="GO:0008237">
    <property type="term" value="F:metallopeptidase activity"/>
    <property type="evidence" value="ECO:0007669"/>
    <property type="project" value="UniProtKB-KW"/>
</dbReference>
<keyword evidence="1" id="KW-1133">Transmembrane helix</keyword>
<keyword evidence="3" id="KW-0645">Protease</keyword>
<dbReference type="Pfam" id="PF02517">
    <property type="entry name" value="Rce1-like"/>
    <property type="match status" value="1"/>
</dbReference>
<dbReference type="GO" id="GO:0004175">
    <property type="term" value="F:endopeptidase activity"/>
    <property type="evidence" value="ECO:0007669"/>
    <property type="project" value="UniProtKB-ARBA"/>
</dbReference>
<sequence>MVAKWCRKGDFIMEKKRGIPHFICEKLPALAIVLSVVIITVLLAAAELPVEGLLADNDALHNLYNVLVAIILLFVIKLWFTPNYKGSLKSSISLGEMIKILIPVVVYAVASEIVTIITGDFVFKPTLTKLCMALNAGFGEETMFRAAAIPIGLMYLKSEKKIAYTLIITSIVFGALHFVNVTGGGAPSVILMQVIATTFMGIYFAALFMISGSILIPIIVHAVWDYLCFVTDGSLENGVMTQDAVNAPLVVAVLFDVAIGIAAIIMIYRNKDRINQIWDEKWSK</sequence>
<dbReference type="AlphaFoldDB" id="A0A5P6VQE9"/>
<dbReference type="KEGG" id="pxv:FXF36_07500"/>
<gene>
    <name evidence="3" type="ORF">FXF36_07500</name>
</gene>
<feature type="domain" description="CAAX prenyl protease 2/Lysostaphin resistance protein A-like" evidence="2">
    <location>
        <begin position="127"/>
        <end position="226"/>
    </location>
</feature>
<feature type="transmembrane region" description="Helical" evidence="1">
    <location>
        <begin position="62"/>
        <end position="80"/>
    </location>
</feature>
<protein>
    <submittedName>
        <fullName evidence="3">CPBP family intramembrane metalloprotease</fullName>
    </submittedName>
</protein>
<keyword evidence="1" id="KW-0472">Membrane</keyword>
<keyword evidence="1" id="KW-0812">Transmembrane</keyword>
<evidence type="ECO:0000313" key="3">
    <source>
        <dbReference type="EMBL" id="QFJ54700.1"/>
    </source>
</evidence>
<feature type="transmembrane region" description="Helical" evidence="1">
    <location>
        <begin position="202"/>
        <end position="224"/>
    </location>
</feature>
<proteinExistence type="predicted"/>
<feature type="transmembrane region" description="Helical" evidence="1">
    <location>
        <begin position="162"/>
        <end position="181"/>
    </location>
</feature>
<dbReference type="InterPro" id="IPR003675">
    <property type="entry name" value="Rce1/LyrA-like_dom"/>
</dbReference>
<feature type="transmembrane region" description="Helical" evidence="1">
    <location>
        <begin position="100"/>
        <end position="123"/>
    </location>
</feature>
<dbReference type="GO" id="GO:0080120">
    <property type="term" value="P:CAAX-box protein maturation"/>
    <property type="evidence" value="ECO:0007669"/>
    <property type="project" value="UniProtKB-ARBA"/>
</dbReference>
<evidence type="ECO:0000256" key="1">
    <source>
        <dbReference type="SAM" id="Phobius"/>
    </source>
</evidence>
<keyword evidence="3" id="KW-0482">Metalloprotease</keyword>
<feature type="transmembrane region" description="Helical" evidence="1">
    <location>
        <begin position="244"/>
        <end position="268"/>
    </location>
</feature>
<accession>A0A5P6VQE9</accession>
<feature type="transmembrane region" description="Helical" evidence="1">
    <location>
        <begin position="27"/>
        <end position="50"/>
    </location>
</feature>
<dbReference type="OrthoDB" id="1998369at2"/>
<keyword evidence="3" id="KW-0378">Hydrolase</keyword>
<dbReference type="EMBL" id="CP043028">
    <property type="protein sequence ID" value="QFJ54700.1"/>
    <property type="molecule type" value="Genomic_DNA"/>
</dbReference>
<reference evidence="4" key="1">
    <citation type="submission" date="2019-08" db="EMBL/GenBank/DDBJ databases">
        <title>Complete Genome Sequence of the Polysaccharide-Degrading Rumen Bacterium Pseudobutyrivibrio xylanivorans MA3014.</title>
        <authorList>
            <person name="Palevich N."/>
            <person name="Maclean P.H."/>
            <person name="Kelly W.J."/>
            <person name="Leahy S.C."/>
            <person name="Rakonjac J."/>
            <person name="Attwood G.T."/>
        </authorList>
    </citation>
    <scope>NUCLEOTIDE SEQUENCE [LARGE SCALE GENOMIC DNA]</scope>
    <source>
        <strain evidence="4">MA3014</strain>
    </source>
</reference>